<dbReference type="PANTHER" id="PTHR10192:SF5">
    <property type="entry name" value="GEPHYRIN"/>
    <property type="match status" value="1"/>
</dbReference>
<reference evidence="10" key="1">
    <citation type="journal article" date="2019" name="Int. J. Syst. Evol. Microbiol.">
        <title>The Global Catalogue of Microorganisms (GCM) 10K type strain sequencing project: providing services to taxonomists for standard genome sequencing and annotation.</title>
        <authorList>
            <consortium name="The Broad Institute Genomics Platform"/>
            <consortium name="The Broad Institute Genome Sequencing Center for Infectious Disease"/>
            <person name="Wu L."/>
            <person name="Ma J."/>
        </authorList>
    </citation>
    <scope>NUCLEOTIDE SEQUENCE [LARGE SCALE GENOMIC DNA]</scope>
    <source>
        <strain evidence="10">CGMCC 4.7241</strain>
    </source>
</reference>
<evidence type="ECO:0000256" key="3">
    <source>
        <dbReference type="ARBA" id="ARBA00010763"/>
    </source>
</evidence>
<protein>
    <recommendedName>
        <fullName evidence="7">Molybdopterin molybdenumtransferase</fullName>
        <ecNumber evidence="7">2.10.1.1</ecNumber>
    </recommendedName>
</protein>
<evidence type="ECO:0000256" key="2">
    <source>
        <dbReference type="ARBA" id="ARBA00005046"/>
    </source>
</evidence>
<proteinExistence type="inferred from homology"/>
<dbReference type="Gene3D" id="2.40.340.10">
    <property type="entry name" value="MoeA, C-terminal, domain IV"/>
    <property type="match status" value="1"/>
</dbReference>
<feature type="domain" description="MoaB/Mog" evidence="8">
    <location>
        <begin position="179"/>
        <end position="318"/>
    </location>
</feature>
<keyword evidence="7" id="KW-0479">Metal-binding</keyword>
<dbReference type="SUPFAM" id="SSF63867">
    <property type="entry name" value="MoeA C-terminal domain-like"/>
    <property type="match status" value="1"/>
</dbReference>
<keyword evidence="5 7" id="KW-0501">Molybdenum cofactor biosynthesis</keyword>
<comment type="function">
    <text evidence="1 7">Catalyzes the insertion of molybdate into adenylated molybdopterin with the concomitant release of AMP.</text>
</comment>
<dbReference type="EC" id="2.10.1.1" evidence="7"/>
<dbReference type="Pfam" id="PF00994">
    <property type="entry name" value="MoCF_biosynth"/>
    <property type="match status" value="1"/>
</dbReference>
<dbReference type="SMART" id="SM00852">
    <property type="entry name" value="MoCF_biosynth"/>
    <property type="match status" value="1"/>
</dbReference>
<evidence type="ECO:0000313" key="9">
    <source>
        <dbReference type="EMBL" id="MFC3761104.1"/>
    </source>
</evidence>
<dbReference type="SUPFAM" id="SSF53218">
    <property type="entry name" value="Molybdenum cofactor biosynthesis proteins"/>
    <property type="match status" value="1"/>
</dbReference>
<dbReference type="InterPro" id="IPR005111">
    <property type="entry name" value="MoeA_C_domain_IV"/>
</dbReference>
<dbReference type="NCBIfam" id="NF045515">
    <property type="entry name" value="Glp_gephyrin"/>
    <property type="match status" value="1"/>
</dbReference>
<dbReference type="RefSeq" id="WP_205117321.1">
    <property type="nucleotide sequence ID" value="NZ_JAFBCM010000001.1"/>
</dbReference>
<dbReference type="Proteomes" id="UP001595699">
    <property type="component" value="Unassembled WGS sequence"/>
</dbReference>
<sequence length="406" mass="42719">MKSVDEHLAVILDTIEELPPFAQQILDAHGCALCEDVVATFDLPQFDNSAMDGYAVRAEDVVGATEDDPIVLPVVGDVAAGIEKVLAVAPGLALRIMTGAPIPHGADTVVPVEWTDGGVAKVAVYHGAEAGRFIRRRGEDVVVGQHLAGPGTVIDAKQIAVLTASGRDRVRVRPKPRVVVLSTGSELREPGQSLGQGQIYDSNSYTLAAAVKETGAIVYRVGVVPDDSRKFMDVLEDQLVRADLVVTSGGVSMGAYDIVKQVLGQLGTVEFTTVAMQPGMPQGFGVVGEDRTPIFTLPGNPVGAYVSFQLFVKPALRKMLGLTPYVTPMVSATAVQGWRSSPDKRQFTRVEYSIGSDGAGRVTPVSGPGSHLVGGLSRANALAVVPEDTTEVSPGDTVDVMLLDAR</sequence>
<dbReference type="Gene3D" id="2.170.190.11">
    <property type="entry name" value="Molybdopterin biosynthesis moea protein, domain 3"/>
    <property type="match status" value="1"/>
</dbReference>
<dbReference type="Pfam" id="PF03454">
    <property type="entry name" value="MoeA_C"/>
    <property type="match status" value="1"/>
</dbReference>
<dbReference type="SUPFAM" id="SSF63882">
    <property type="entry name" value="MoeA N-terminal region -like"/>
    <property type="match status" value="1"/>
</dbReference>
<evidence type="ECO:0000256" key="4">
    <source>
        <dbReference type="ARBA" id="ARBA00022505"/>
    </source>
</evidence>
<dbReference type="PANTHER" id="PTHR10192">
    <property type="entry name" value="MOLYBDOPTERIN BIOSYNTHESIS PROTEIN"/>
    <property type="match status" value="1"/>
</dbReference>
<dbReference type="InterPro" id="IPR036135">
    <property type="entry name" value="MoeA_linker/N_sf"/>
</dbReference>
<evidence type="ECO:0000256" key="7">
    <source>
        <dbReference type="RuleBase" id="RU365090"/>
    </source>
</evidence>
<dbReference type="InterPro" id="IPR005110">
    <property type="entry name" value="MoeA_linker/N"/>
</dbReference>
<organism evidence="9 10">
    <name type="scientific">Tenggerimyces flavus</name>
    <dbReference type="NCBI Taxonomy" id="1708749"/>
    <lineage>
        <taxon>Bacteria</taxon>
        <taxon>Bacillati</taxon>
        <taxon>Actinomycetota</taxon>
        <taxon>Actinomycetes</taxon>
        <taxon>Propionibacteriales</taxon>
        <taxon>Nocardioidaceae</taxon>
        <taxon>Tenggerimyces</taxon>
    </lineage>
</organism>
<accession>A0ABV7Y8E6</accession>
<dbReference type="CDD" id="cd00887">
    <property type="entry name" value="MoeA"/>
    <property type="match status" value="1"/>
</dbReference>
<keyword evidence="4 7" id="KW-0500">Molybdenum</keyword>
<evidence type="ECO:0000256" key="5">
    <source>
        <dbReference type="ARBA" id="ARBA00023150"/>
    </source>
</evidence>
<keyword evidence="7" id="KW-0808">Transferase</keyword>
<name>A0ABV7Y8E6_9ACTN</name>
<evidence type="ECO:0000259" key="8">
    <source>
        <dbReference type="SMART" id="SM00852"/>
    </source>
</evidence>
<dbReference type="InterPro" id="IPR038987">
    <property type="entry name" value="MoeA-like"/>
</dbReference>
<keyword evidence="10" id="KW-1185">Reference proteome</keyword>
<dbReference type="InterPro" id="IPR036425">
    <property type="entry name" value="MoaB/Mog-like_dom_sf"/>
</dbReference>
<dbReference type="InterPro" id="IPR036688">
    <property type="entry name" value="MoeA_C_domain_IV_sf"/>
</dbReference>
<dbReference type="EMBL" id="JBHRZH010000006">
    <property type="protein sequence ID" value="MFC3761104.1"/>
    <property type="molecule type" value="Genomic_DNA"/>
</dbReference>
<dbReference type="Gene3D" id="3.40.980.10">
    <property type="entry name" value="MoaB/Mog-like domain"/>
    <property type="match status" value="1"/>
</dbReference>
<evidence type="ECO:0000256" key="1">
    <source>
        <dbReference type="ARBA" id="ARBA00002901"/>
    </source>
</evidence>
<comment type="similarity">
    <text evidence="3 7">Belongs to the MoeA family.</text>
</comment>
<comment type="pathway">
    <text evidence="2 7">Cofactor biosynthesis; molybdopterin biosynthesis.</text>
</comment>
<evidence type="ECO:0000313" key="10">
    <source>
        <dbReference type="Proteomes" id="UP001595699"/>
    </source>
</evidence>
<comment type="cofactor">
    <cofactor evidence="7">
        <name>Mg(2+)</name>
        <dbReference type="ChEBI" id="CHEBI:18420"/>
    </cofactor>
</comment>
<keyword evidence="7" id="KW-0460">Magnesium</keyword>
<gene>
    <name evidence="9" type="primary">glp</name>
    <name evidence="9" type="ORF">ACFOUW_09650</name>
</gene>
<dbReference type="Gene3D" id="3.90.105.10">
    <property type="entry name" value="Molybdopterin biosynthesis moea protein, domain 2"/>
    <property type="match status" value="1"/>
</dbReference>
<comment type="catalytic activity">
    <reaction evidence="6">
        <text>adenylyl-molybdopterin + molybdate = Mo-molybdopterin + AMP + H(+)</text>
        <dbReference type="Rhea" id="RHEA:35047"/>
        <dbReference type="ChEBI" id="CHEBI:15378"/>
        <dbReference type="ChEBI" id="CHEBI:36264"/>
        <dbReference type="ChEBI" id="CHEBI:62727"/>
        <dbReference type="ChEBI" id="CHEBI:71302"/>
        <dbReference type="ChEBI" id="CHEBI:456215"/>
        <dbReference type="EC" id="2.10.1.1"/>
    </reaction>
</comment>
<dbReference type="InterPro" id="IPR001453">
    <property type="entry name" value="MoaB/Mog_dom"/>
</dbReference>
<dbReference type="NCBIfam" id="TIGR00177">
    <property type="entry name" value="molyb_syn"/>
    <property type="match status" value="1"/>
</dbReference>
<evidence type="ECO:0000256" key="6">
    <source>
        <dbReference type="ARBA" id="ARBA00047317"/>
    </source>
</evidence>
<comment type="caution">
    <text evidence="9">The sequence shown here is derived from an EMBL/GenBank/DDBJ whole genome shotgun (WGS) entry which is preliminary data.</text>
</comment>
<dbReference type="Pfam" id="PF03453">
    <property type="entry name" value="MoeA_N"/>
    <property type="match status" value="1"/>
</dbReference>